<evidence type="ECO:0000256" key="1">
    <source>
        <dbReference type="ARBA" id="ARBA00022692"/>
    </source>
</evidence>
<dbReference type="PROSITE" id="PS50929">
    <property type="entry name" value="ABC_TM1F"/>
    <property type="match status" value="1"/>
</dbReference>
<name>A0A7J3I9I8_9CREN</name>
<comment type="caution">
    <text evidence="6">The sequence shown here is derived from an EMBL/GenBank/DDBJ whole genome shotgun (WGS) entry which is preliminary data.</text>
</comment>
<feature type="transmembrane region" description="Helical" evidence="4">
    <location>
        <begin position="288"/>
        <end position="311"/>
    </location>
</feature>
<feature type="transmembrane region" description="Helical" evidence="4">
    <location>
        <begin position="254"/>
        <end position="276"/>
    </location>
</feature>
<sequence>MDSTEDTTSRMPPYSLRSKLLDDFRITISFIGKVALKKVNGFSKSMAIMVSVFLVRAIVGGNIVPQAISRIVNALKDEALNTAIFGFWLFIVSAIIYAATEFILFKYFKKLAETIIALKKSVIDSIRANGISDSPEDVVGRISSDIDFVIWNMNAVLVTLLPNIFTGIVAAYTVLNFNMYVGLVTVFTLTPYLMLAEYYSRRVEIARLEERHEYSVSIAYIRDVVYWRQENGFLSQVLSKWYRAILRVMWYDRVYWGVSFFTQFTSIGIISFVAVLQAYNGAIDVGSLAGIISATINAHSALLNAMWALCIQGQNVAAIKRIYVYFHGMNQRDRGVLETPLMQTMRRR</sequence>
<feature type="transmembrane region" description="Helical" evidence="4">
    <location>
        <begin position="84"/>
        <end position="105"/>
    </location>
</feature>
<protein>
    <submittedName>
        <fullName evidence="6">ABC transporter ATP-binding protein</fullName>
    </submittedName>
</protein>
<evidence type="ECO:0000259" key="5">
    <source>
        <dbReference type="PROSITE" id="PS50929"/>
    </source>
</evidence>
<feature type="transmembrane region" description="Helical" evidence="4">
    <location>
        <begin position="179"/>
        <end position="199"/>
    </location>
</feature>
<feature type="domain" description="ABC transmembrane type-1" evidence="5">
    <location>
        <begin position="63"/>
        <end position="309"/>
    </location>
</feature>
<reference evidence="6" key="1">
    <citation type="journal article" date="2020" name="mSystems">
        <title>Genome- and Community-Level Interaction Insights into Carbon Utilization and Element Cycling Functions of Hydrothermarchaeota in Hydrothermal Sediment.</title>
        <authorList>
            <person name="Zhou Z."/>
            <person name="Liu Y."/>
            <person name="Xu W."/>
            <person name="Pan J."/>
            <person name="Luo Z.H."/>
            <person name="Li M."/>
        </authorList>
    </citation>
    <scope>NUCLEOTIDE SEQUENCE [LARGE SCALE GENOMIC DNA]</scope>
    <source>
        <strain evidence="6">SpSt-618</strain>
        <strain evidence="7">SpSt-657</strain>
    </source>
</reference>
<organism evidence="6">
    <name type="scientific">Ignisphaera aggregans</name>
    <dbReference type="NCBI Taxonomy" id="334771"/>
    <lineage>
        <taxon>Archaea</taxon>
        <taxon>Thermoproteota</taxon>
        <taxon>Thermoprotei</taxon>
        <taxon>Desulfurococcales</taxon>
        <taxon>Desulfurococcaceae</taxon>
        <taxon>Ignisphaera</taxon>
    </lineage>
</organism>
<keyword evidence="3 4" id="KW-0472">Membrane</keyword>
<keyword evidence="6" id="KW-0547">Nucleotide-binding</keyword>
<dbReference type="GO" id="GO:0005524">
    <property type="term" value="F:ATP binding"/>
    <property type="evidence" value="ECO:0007669"/>
    <property type="project" value="UniProtKB-KW"/>
</dbReference>
<dbReference type="EMBL" id="DTAI01000228">
    <property type="protein sequence ID" value="HGN37419.1"/>
    <property type="molecule type" value="Genomic_DNA"/>
</dbReference>
<dbReference type="Gene3D" id="1.20.1560.10">
    <property type="entry name" value="ABC transporter type 1, transmembrane domain"/>
    <property type="match status" value="1"/>
</dbReference>
<keyword evidence="6" id="KW-0067">ATP-binding</keyword>
<dbReference type="GO" id="GO:0016020">
    <property type="term" value="C:membrane"/>
    <property type="evidence" value="ECO:0007669"/>
    <property type="project" value="InterPro"/>
</dbReference>
<evidence type="ECO:0000256" key="4">
    <source>
        <dbReference type="SAM" id="Phobius"/>
    </source>
</evidence>
<evidence type="ECO:0000256" key="2">
    <source>
        <dbReference type="ARBA" id="ARBA00022989"/>
    </source>
</evidence>
<dbReference type="InterPro" id="IPR011527">
    <property type="entry name" value="ABC1_TM_dom"/>
</dbReference>
<keyword evidence="2 4" id="KW-1133">Transmembrane helix</keyword>
<dbReference type="SUPFAM" id="SSF90123">
    <property type="entry name" value="ABC transporter transmembrane region"/>
    <property type="match status" value="1"/>
</dbReference>
<accession>A0A7J3I9I8</accession>
<gene>
    <name evidence="6" type="ORF">ENT87_07745</name>
    <name evidence="7" type="ORF">ENU30_05945</name>
</gene>
<evidence type="ECO:0000256" key="3">
    <source>
        <dbReference type="ARBA" id="ARBA00023136"/>
    </source>
</evidence>
<dbReference type="AlphaFoldDB" id="A0A7J3I9I8"/>
<keyword evidence="1 4" id="KW-0812">Transmembrane</keyword>
<feature type="transmembrane region" description="Helical" evidence="4">
    <location>
        <begin position="149"/>
        <end position="173"/>
    </location>
</feature>
<evidence type="ECO:0000313" key="6">
    <source>
        <dbReference type="EMBL" id="HGN37419.1"/>
    </source>
</evidence>
<evidence type="ECO:0000313" key="7">
    <source>
        <dbReference type="EMBL" id="HGQ18497.1"/>
    </source>
</evidence>
<proteinExistence type="predicted"/>
<dbReference type="InterPro" id="IPR036640">
    <property type="entry name" value="ABC1_TM_sf"/>
</dbReference>
<feature type="transmembrane region" description="Helical" evidence="4">
    <location>
        <begin position="46"/>
        <end position="64"/>
    </location>
</feature>
<dbReference type="EMBL" id="DTBZ01000112">
    <property type="protein sequence ID" value="HGQ18497.1"/>
    <property type="molecule type" value="Genomic_DNA"/>
</dbReference>
<dbReference type="GO" id="GO:0140359">
    <property type="term" value="F:ABC-type transporter activity"/>
    <property type="evidence" value="ECO:0007669"/>
    <property type="project" value="InterPro"/>
</dbReference>